<dbReference type="EMBL" id="JACIEU010000031">
    <property type="protein sequence ID" value="MBB4151166.1"/>
    <property type="molecule type" value="Genomic_DNA"/>
</dbReference>
<feature type="binding site" description="in other chain" evidence="6">
    <location>
        <position position="104"/>
    </location>
    <ligand>
        <name>5-phospho-alpha-D-ribose 1-diphosphate</name>
        <dbReference type="ChEBI" id="CHEBI:58017"/>
        <note>ligand shared between dimeric partners</note>
    </ligand>
</feature>
<evidence type="ECO:0000256" key="4">
    <source>
        <dbReference type="ARBA" id="ARBA00022679"/>
    </source>
</evidence>
<evidence type="ECO:0000256" key="3">
    <source>
        <dbReference type="ARBA" id="ARBA00022676"/>
    </source>
</evidence>
<dbReference type="GO" id="GO:0000287">
    <property type="term" value="F:magnesium ion binding"/>
    <property type="evidence" value="ECO:0007669"/>
    <property type="project" value="UniProtKB-UniRule"/>
</dbReference>
<feature type="binding site" evidence="6">
    <location>
        <position position="103"/>
    </location>
    <ligand>
        <name>5-phospho-alpha-D-ribose 1-diphosphate</name>
        <dbReference type="ChEBI" id="CHEBI:58017"/>
        <note>ligand shared between dimeric partners</note>
    </ligand>
</feature>
<feature type="binding site" description="in other chain" evidence="6">
    <location>
        <begin position="129"/>
        <end position="137"/>
    </location>
    <ligand>
        <name>5-phospho-alpha-D-ribose 1-diphosphate</name>
        <dbReference type="ChEBI" id="CHEBI:58017"/>
        <note>ligand shared between dimeric partners</note>
    </ligand>
</feature>
<comment type="function">
    <text evidence="6">Catalyzes the transfer of a ribosyl phosphate group from 5-phosphoribose 1-diphosphate to orotate, leading to the formation of orotidine monophosphate (OMP).</text>
</comment>
<comment type="cofactor">
    <cofactor evidence="6">
        <name>Mg(2+)</name>
        <dbReference type="ChEBI" id="CHEBI:18420"/>
    </cofactor>
</comment>
<dbReference type="InterPro" id="IPR029057">
    <property type="entry name" value="PRTase-like"/>
</dbReference>
<feature type="binding site" evidence="6">
    <location>
        <position position="161"/>
    </location>
    <ligand>
        <name>orotate</name>
        <dbReference type="ChEBI" id="CHEBI:30839"/>
    </ligand>
</feature>
<dbReference type="EC" id="2.4.2.10" evidence="2 6"/>
<dbReference type="PANTHER" id="PTHR19278:SF9">
    <property type="entry name" value="URIDINE 5'-MONOPHOSPHATE SYNTHASE"/>
    <property type="match status" value="1"/>
</dbReference>
<dbReference type="PANTHER" id="PTHR19278">
    <property type="entry name" value="OROTATE PHOSPHORIBOSYLTRANSFERASE"/>
    <property type="match status" value="1"/>
</dbReference>
<evidence type="ECO:0000313" key="8">
    <source>
        <dbReference type="EMBL" id="MBB4151166.1"/>
    </source>
</evidence>
<dbReference type="SUPFAM" id="SSF53271">
    <property type="entry name" value="PRTase-like"/>
    <property type="match status" value="1"/>
</dbReference>
<feature type="binding site" evidence="6">
    <location>
        <position position="133"/>
    </location>
    <ligand>
        <name>orotate</name>
        <dbReference type="ChEBI" id="CHEBI:30839"/>
    </ligand>
</feature>
<organism evidence="8 9">
    <name type="scientific">Sphingobium scionense</name>
    <dbReference type="NCBI Taxonomy" id="1404341"/>
    <lineage>
        <taxon>Bacteria</taxon>
        <taxon>Pseudomonadati</taxon>
        <taxon>Pseudomonadota</taxon>
        <taxon>Alphaproteobacteria</taxon>
        <taxon>Sphingomonadales</taxon>
        <taxon>Sphingomonadaceae</taxon>
        <taxon>Sphingobium</taxon>
    </lineage>
</organism>
<dbReference type="GO" id="GO:0004588">
    <property type="term" value="F:orotate phosphoribosyltransferase activity"/>
    <property type="evidence" value="ECO:0007669"/>
    <property type="project" value="UniProtKB-UniRule"/>
</dbReference>
<proteinExistence type="inferred from homology"/>
<dbReference type="InterPro" id="IPR004467">
    <property type="entry name" value="Or_phspho_trans_dom"/>
</dbReference>
<evidence type="ECO:0000256" key="6">
    <source>
        <dbReference type="HAMAP-Rule" id="MF_01208"/>
    </source>
</evidence>
<feature type="domain" description="Phosphoribosyltransferase" evidence="7">
    <location>
        <begin position="58"/>
        <end position="164"/>
    </location>
</feature>
<evidence type="ECO:0000259" key="7">
    <source>
        <dbReference type="Pfam" id="PF00156"/>
    </source>
</evidence>
<feature type="binding site" description="in other chain" evidence="6">
    <location>
        <position position="38"/>
    </location>
    <ligand>
        <name>5-phospho-alpha-D-ribose 1-diphosphate</name>
        <dbReference type="ChEBI" id="CHEBI:58017"/>
        <note>ligand shared between dimeric partners</note>
    </ligand>
</feature>
<name>A0A7W6LXB8_9SPHN</name>
<keyword evidence="6" id="KW-0460">Magnesium</keyword>
<dbReference type="RefSeq" id="WP_021228367.1">
    <property type="nucleotide sequence ID" value="NZ_JACIEU010000031.1"/>
</dbReference>
<keyword evidence="4 6" id="KW-0808">Transferase</keyword>
<evidence type="ECO:0000256" key="2">
    <source>
        <dbReference type="ARBA" id="ARBA00011971"/>
    </source>
</evidence>
<dbReference type="Gene3D" id="3.40.50.2020">
    <property type="match status" value="1"/>
</dbReference>
<dbReference type="Pfam" id="PF00156">
    <property type="entry name" value="Pribosyltran"/>
    <property type="match status" value="1"/>
</dbReference>
<comment type="catalytic activity">
    <reaction evidence="6">
        <text>orotidine 5'-phosphate + diphosphate = orotate + 5-phospho-alpha-D-ribose 1-diphosphate</text>
        <dbReference type="Rhea" id="RHEA:10380"/>
        <dbReference type="ChEBI" id="CHEBI:30839"/>
        <dbReference type="ChEBI" id="CHEBI:33019"/>
        <dbReference type="ChEBI" id="CHEBI:57538"/>
        <dbReference type="ChEBI" id="CHEBI:58017"/>
        <dbReference type="EC" id="2.4.2.10"/>
    </reaction>
</comment>
<reference evidence="8 9" key="1">
    <citation type="submission" date="2020-08" db="EMBL/GenBank/DDBJ databases">
        <title>Genomic Encyclopedia of Type Strains, Phase IV (KMG-IV): sequencing the most valuable type-strain genomes for metagenomic binning, comparative biology and taxonomic classification.</title>
        <authorList>
            <person name="Goeker M."/>
        </authorList>
    </citation>
    <scope>NUCLEOTIDE SEQUENCE [LARGE SCALE GENOMIC DNA]</scope>
    <source>
        <strain evidence="8 9">DSM 19371</strain>
    </source>
</reference>
<keyword evidence="3 6" id="KW-0328">Glycosyltransferase</keyword>
<keyword evidence="9" id="KW-1185">Reference proteome</keyword>
<dbReference type="InterPro" id="IPR023031">
    <property type="entry name" value="OPRT"/>
</dbReference>
<dbReference type="UniPathway" id="UPA00070">
    <property type="reaction ID" value="UER00119"/>
</dbReference>
<evidence type="ECO:0000256" key="5">
    <source>
        <dbReference type="ARBA" id="ARBA00022975"/>
    </source>
</evidence>
<comment type="subunit">
    <text evidence="6">Homodimer.</text>
</comment>
<dbReference type="GO" id="GO:0019856">
    <property type="term" value="P:pyrimidine nucleobase biosynthetic process"/>
    <property type="evidence" value="ECO:0007669"/>
    <property type="project" value="TreeGrafter"/>
</dbReference>
<sequence length="187" mass="19273">MVLLATATRLCHCPVVIDPSLSEAVKAVASLQGAFRLRSGQTSSTYFDKYRFEADPALLRHVAAEMVSLLPEGSEVLAGLELGGVPIATAMSLETGLPAAFVRKKAKDYGTCQAVEGGDIAGKRVVLVEDVITTGGAVADAARLIEEAGAQVIAVVCAIWRGDGPPAIAAAPGLPVFAAMQKGDLLD</sequence>
<comment type="pathway">
    <text evidence="1 6">Pyrimidine metabolism; UMP biosynthesis via de novo pathway; UMP from orotate: step 1/2.</text>
</comment>
<dbReference type="InterPro" id="IPR000836">
    <property type="entry name" value="PRTase_dom"/>
</dbReference>
<evidence type="ECO:0000256" key="1">
    <source>
        <dbReference type="ARBA" id="ARBA00004889"/>
    </source>
</evidence>
<comment type="caution">
    <text evidence="8">The sequence shown here is derived from an EMBL/GenBank/DDBJ whole genome shotgun (WGS) entry which is preliminary data.</text>
</comment>
<dbReference type="NCBIfam" id="TIGR00336">
    <property type="entry name" value="pyrE"/>
    <property type="match status" value="1"/>
</dbReference>
<gene>
    <name evidence="6" type="primary">pyrE</name>
    <name evidence="8" type="ORF">GGQ90_004978</name>
</gene>
<comment type="caution">
    <text evidence="6">Lacks conserved residue(s) required for the propagation of feature annotation.</text>
</comment>
<feature type="binding site" evidence="6">
    <location>
        <position position="107"/>
    </location>
    <ligand>
        <name>5-phospho-alpha-D-ribose 1-diphosphate</name>
        <dbReference type="ChEBI" id="CHEBI:58017"/>
        <note>ligand shared between dimeric partners</note>
    </ligand>
</feature>
<comment type="similarity">
    <text evidence="6">Belongs to the purine/pyrimidine phosphoribosyltransferase family. PyrE subfamily.</text>
</comment>
<dbReference type="HAMAP" id="MF_01208">
    <property type="entry name" value="PyrE"/>
    <property type="match status" value="1"/>
</dbReference>
<dbReference type="CDD" id="cd06223">
    <property type="entry name" value="PRTases_typeI"/>
    <property type="match status" value="1"/>
</dbReference>
<dbReference type="AlphaFoldDB" id="A0A7W6LXB8"/>
<keyword evidence="5 6" id="KW-0665">Pyrimidine biosynthesis</keyword>
<protein>
    <recommendedName>
        <fullName evidence="2 6">Orotate phosphoribosyltransferase</fullName>
        <shortName evidence="6">OPRT</shortName>
        <shortName evidence="6">OPRTase</shortName>
        <ecNumber evidence="2 6">2.4.2.10</ecNumber>
    </recommendedName>
</protein>
<dbReference type="Proteomes" id="UP000590524">
    <property type="component" value="Unassembled WGS sequence"/>
</dbReference>
<evidence type="ECO:0000313" key="9">
    <source>
        <dbReference type="Proteomes" id="UP000590524"/>
    </source>
</evidence>
<accession>A0A7W6LXB8</accession>
<dbReference type="GO" id="GO:0044205">
    <property type="term" value="P:'de novo' UMP biosynthetic process"/>
    <property type="evidence" value="ECO:0007669"/>
    <property type="project" value="UniProtKB-UniRule"/>
</dbReference>